<feature type="domain" description="EB" evidence="2">
    <location>
        <begin position="191"/>
        <end position="234"/>
    </location>
</feature>
<organism evidence="3 4">
    <name type="scientific">Cloeon dipterum</name>
    <dbReference type="NCBI Taxonomy" id="197152"/>
    <lineage>
        <taxon>Eukaryota</taxon>
        <taxon>Metazoa</taxon>
        <taxon>Ecdysozoa</taxon>
        <taxon>Arthropoda</taxon>
        <taxon>Hexapoda</taxon>
        <taxon>Insecta</taxon>
        <taxon>Pterygota</taxon>
        <taxon>Palaeoptera</taxon>
        <taxon>Ephemeroptera</taxon>
        <taxon>Pisciforma</taxon>
        <taxon>Baetidae</taxon>
        <taxon>Cloeon</taxon>
    </lineage>
</organism>
<evidence type="ECO:0000256" key="1">
    <source>
        <dbReference type="SAM" id="SignalP"/>
    </source>
</evidence>
<dbReference type="Proteomes" id="UP000494165">
    <property type="component" value="Unassembled WGS sequence"/>
</dbReference>
<feature type="signal peptide" evidence="1">
    <location>
        <begin position="1"/>
        <end position="17"/>
    </location>
</feature>
<comment type="caution">
    <text evidence="3">The sequence shown here is derived from an EMBL/GenBank/DDBJ whole genome shotgun (WGS) entry which is preliminary data.</text>
</comment>
<dbReference type="EMBL" id="CADEPI010000109">
    <property type="protein sequence ID" value="CAB3375246.1"/>
    <property type="molecule type" value="Genomic_DNA"/>
</dbReference>
<sequence length="298" mass="31166">MLSKVILVSLLACAAQAVLNEPCDPNTAGACGDVLNSICDPTSLTCVCDDRYLATSTGGCDGVIGRSCSIDFGATCNKVPYALCLGPTCECTNEYVTSDSKTACLTTVYNTHCLEDAQCAGLGESICVNERCVCKDGFVSNGKAECLPVATDLNVACTTDAQCLAYDPHAECIFTILGNRCRCRGGWVHNLFNNACIDSGHKVGDSCGVQEQCTNFNENAKCAQGQCVCNDGYVGSLDGVNCILQSAFGASCQQSPQCSSATSNSACIDGVCQCEAGFTYDGTACVAAKQFIMHNKRN</sequence>
<dbReference type="Pfam" id="PF01683">
    <property type="entry name" value="EB"/>
    <property type="match status" value="2"/>
</dbReference>
<protein>
    <recommendedName>
        <fullName evidence="2">EB domain-containing protein</fullName>
    </recommendedName>
</protein>
<name>A0A8S1D499_9INSE</name>
<dbReference type="SUPFAM" id="SSF57184">
    <property type="entry name" value="Growth factor receptor domain"/>
    <property type="match status" value="1"/>
</dbReference>
<dbReference type="Gene3D" id="2.90.20.10">
    <property type="entry name" value="Plasmodium vivax P25 domain"/>
    <property type="match status" value="1"/>
</dbReference>
<accession>A0A8S1D499</accession>
<dbReference type="PANTHER" id="PTHR39069:SF8">
    <property type="entry name" value="FI17111P1"/>
    <property type="match status" value="1"/>
</dbReference>
<dbReference type="PANTHER" id="PTHR39069">
    <property type="entry name" value="ECDYSONE-INDUCIBLE GENE E1, ISOFORM A"/>
    <property type="match status" value="1"/>
</dbReference>
<proteinExistence type="predicted"/>
<dbReference type="AlphaFoldDB" id="A0A8S1D499"/>
<feature type="domain" description="EB" evidence="2">
    <location>
        <begin position="241"/>
        <end position="285"/>
    </location>
</feature>
<evidence type="ECO:0000313" key="4">
    <source>
        <dbReference type="Proteomes" id="UP000494165"/>
    </source>
</evidence>
<dbReference type="InterPro" id="IPR009030">
    <property type="entry name" value="Growth_fac_rcpt_cys_sf"/>
</dbReference>
<gene>
    <name evidence="3" type="ORF">CLODIP_2_CD04693</name>
</gene>
<keyword evidence="4" id="KW-1185">Reference proteome</keyword>
<reference evidence="3 4" key="1">
    <citation type="submission" date="2020-04" db="EMBL/GenBank/DDBJ databases">
        <authorList>
            <person name="Alioto T."/>
            <person name="Alioto T."/>
            <person name="Gomez Garrido J."/>
        </authorList>
    </citation>
    <scope>NUCLEOTIDE SEQUENCE [LARGE SCALE GENOMIC DNA]</scope>
</reference>
<evidence type="ECO:0000313" key="3">
    <source>
        <dbReference type="EMBL" id="CAB3375246.1"/>
    </source>
</evidence>
<dbReference type="OrthoDB" id="504708at2759"/>
<dbReference type="InterPro" id="IPR006149">
    <property type="entry name" value="EB_dom"/>
</dbReference>
<evidence type="ECO:0000259" key="2">
    <source>
        <dbReference type="Pfam" id="PF01683"/>
    </source>
</evidence>
<keyword evidence="1" id="KW-0732">Signal</keyword>
<feature type="chain" id="PRO_5035805754" description="EB domain-containing protein" evidence="1">
    <location>
        <begin position="18"/>
        <end position="298"/>
    </location>
</feature>